<evidence type="ECO:0000313" key="7">
    <source>
        <dbReference type="Proteomes" id="UP000681075"/>
    </source>
</evidence>
<dbReference type="EMBL" id="BOPV01000001">
    <property type="protein sequence ID" value="GIL41133.1"/>
    <property type="molecule type" value="Genomic_DNA"/>
</dbReference>
<evidence type="ECO:0000313" key="6">
    <source>
        <dbReference type="EMBL" id="GIL41133.1"/>
    </source>
</evidence>
<dbReference type="InterPro" id="IPR016167">
    <property type="entry name" value="FAD-bd_PCMH_sub1"/>
</dbReference>
<comment type="similarity">
    <text evidence="2">Belongs to the FAD-binding oxidoreductase/transferase type 4 family.</text>
</comment>
<dbReference type="Gene3D" id="3.30.70.2190">
    <property type="match status" value="1"/>
</dbReference>
<dbReference type="InterPro" id="IPR004113">
    <property type="entry name" value="FAD-bd_oxidored_4_C"/>
</dbReference>
<accession>A0A8S8XCF5</accession>
<feature type="domain" description="FAD-binding PCMH-type" evidence="5">
    <location>
        <begin position="38"/>
        <end position="219"/>
    </location>
</feature>
<protein>
    <submittedName>
        <fullName evidence="6">D-2-hydroxyacid dehydrogenase</fullName>
    </submittedName>
</protein>
<dbReference type="PROSITE" id="PS51387">
    <property type="entry name" value="FAD_PCMH"/>
    <property type="match status" value="1"/>
</dbReference>
<dbReference type="Gene3D" id="3.30.465.10">
    <property type="match status" value="1"/>
</dbReference>
<dbReference type="PANTHER" id="PTHR43716">
    <property type="entry name" value="D-2-HYDROXYGLUTARATE DEHYDROGENASE, MITOCHONDRIAL"/>
    <property type="match status" value="1"/>
</dbReference>
<dbReference type="RefSeq" id="WP_420244491.1">
    <property type="nucleotide sequence ID" value="NZ_BOPV01000001.1"/>
</dbReference>
<dbReference type="Pfam" id="PF02913">
    <property type="entry name" value="FAD-oxidase_C"/>
    <property type="match status" value="1"/>
</dbReference>
<dbReference type="InterPro" id="IPR016171">
    <property type="entry name" value="Vanillyl_alc_oxidase_C-sub2"/>
</dbReference>
<evidence type="ECO:0000256" key="3">
    <source>
        <dbReference type="ARBA" id="ARBA00022630"/>
    </source>
</evidence>
<evidence type="ECO:0000259" key="5">
    <source>
        <dbReference type="PROSITE" id="PS51387"/>
    </source>
</evidence>
<dbReference type="GO" id="GO:0022904">
    <property type="term" value="P:respiratory electron transport chain"/>
    <property type="evidence" value="ECO:0007669"/>
    <property type="project" value="TreeGrafter"/>
</dbReference>
<comment type="caution">
    <text evidence="6">The sequence shown here is derived from an EMBL/GenBank/DDBJ whole genome shotgun (WGS) entry which is preliminary data.</text>
</comment>
<reference evidence="6" key="1">
    <citation type="submission" date="2021-02" db="EMBL/GenBank/DDBJ databases">
        <title>Genome sequence of Rhodospirillales sp. strain TMPK1 isolated from soil.</title>
        <authorList>
            <person name="Nakai R."/>
            <person name="Kusada H."/>
            <person name="Tamaki H."/>
        </authorList>
    </citation>
    <scope>NUCLEOTIDE SEQUENCE</scope>
    <source>
        <strain evidence="6">TMPK1</strain>
    </source>
</reference>
<dbReference type="PANTHER" id="PTHR43716:SF2">
    <property type="entry name" value="BLL6224 PROTEIN"/>
    <property type="match status" value="1"/>
</dbReference>
<dbReference type="Proteomes" id="UP000681075">
    <property type="component" value="Unassembled WGS sequence"/>
</dbReference>
<sequence>MAELPIIELDEFAAIVGANNVLTASDAAPYLQEQRGRFTGEALAAIRPGTTDEVAAVVATCARLGISIVPQGGNTGLVGGSVPQHTPRSIVLSTRRLDRIRNIDALGSTMTVEAGVILQRAREAADQADRLLPLTLGAEGSCTIGGVLSTNAGGHLTLAYGNARALALGLEVVLPDGRVWNGLSRLRKDNTGYDLKQLFLGAEGTLGIVTAAVLALQPKPRDVATGFVGLRDPDAAVALLAALQDASGGAIVAFELMPRLAIDFATAHVAGAFEPISARTQWYVLLEATSGVAGAARTALEQGLARALEDGLIDDAVLAESGEQRRRFWFMREAIVEAQKFEGASIKHDISVPVASVPDFIRRADLAVEAVAPGARPYAFGHVGDGNVHYNITQPPGLAPAAWMARWDELNRVVHAIVAELDGSISAEHGIGRFKRDALPGVKSTVEFDLLQRVKRALDPDGRMNPGAMF</sequence>
<dbReference type="Gene3D" id="3.30.43.10">
    <property type="entry name" value="Uridine Diphospho-n-acetylenolpyruvylglucosamine Reductase, domain 2"/>
    <property type="match status" value="1"/>
</dbReference>
<evidence type="ECO:0000256" key="2">
    <source>
        <dbReference type="ARBA" id="ARBA00008000"/>
    </source>
</evidence>
<keyword evidence="7" id="KW-1185">Reference proteome</keyword>
<dbReference type="Gene3D" id="1.10.45.10">
    <property type="entry name" value="Vanillyl-alcohol Oxidase, Chain A, domain 4"/>
    <property type="match status" value="1"/>
</dbReference>
<keyword evidence="3" id="KW-0285">Flavoprotein</keyword>
<evidence type="ECO:0000256" key="1">
    <source>
        <dbReference type="ARBA" id="ARBA00001974"/>
    </source>
</evidence>
<keyword evidence="4" id="KW-0274">FAD</keyword>
<gene>
    <name evidence="6" type="ORF">TMPK1_33700</name>
</gene>
<dbReference type="InterPro" id="IPR016166">
    <property type="entry name" value="FAD-bd_PCMH"/>
</dbReference>
<dbReference type="InterPro" id="IPR006094">
    <property type="entry name" value="Oxid_FAD_bind_N"/>
</dbReference>
<name>A0A8S8XCF5_9PROT</name>
<dbReference type="Gene3D" id="3.30.70.2740">
    <property type="match status" value="1"/>
</dbReference>
<organism evidence="6 7">
    <name type="scientific">Roseiterribacter gracilis</name>
    <dbReference type="NCBI Taxonomy" id="2812848"/>
    <lineage>
        <taxon>Bacteria</taxon>
        <taxon>Pseudomonadati</taxon>
        <taxon>Pseudomonadota</taxon>
        <taxon>Alphaproteobacteria</taxon>
        <taxon>Rhodospirillales</taxon>
        <taxon>Roseiterribacteraceae</taxon>
        <taxon>Roseiterribacter</taxon>
    </lineage>
</organism>
<proteinExistence type="inferred from homology"/>
<dbReference type="InterPro" id="IPR016169">
    <property type="entry name" value="FAD-bd_PCMH_sub2"/>
</dbReference>
<dbReference type="FunFam" id="1.10.45.10:FF:000001">
    <property type="entry name" value="D-lactate dehydrogenase mitochondrial"/>
    <property type="match status" value="1"/>
</dbReference>
<dbReference type="GO" id="GO:0071949">
    <property type="term" value="F:FAD binding"/>
    <property type="evidence" value="ECO:0007669"/>
    <property type="project" value="InterPro"/>
</dbReference>
<dbReference type="AlphaFoldDB" id="A0A8S8XCF5"/>
<comment type="cofactor">
    <cofactor evidence="1">
        <name>FAD</name>
        <dbReference type="ChEBI" id="CHEBI:57692"/>
    </cofactor>
</comment>
<evidence type="ECO:0000256" key="4">
    <source>
        <dbReference type="ARBA" id="ARBA00022827"/>
    </source>
</evidence>
<dbReference type="Pfam" id="PF01565">
    <property type="entry name" value="FAD_binding_4"/>
    <property type="match status" value="1"/>
</dbReference>
<dbReference type="SUPFAM" id="SSF56176">
    <property type="entry name" value="FAD-binding/transporter-associated domain-like"/>
    <property type="match status" value="1"/>
</dbReference>
<dbReference type="GO" id="GO:0003824">
    <property type="term" value="F:catalytic activity"/>
    <property type="evidence" value="ECO:0007669"/>
    <property type="project" value="InterPro"/>
</dbReference>
<dbReference type="InterPro" id="IPR016164">
    <property type="entry name" value="FAD-linked_Oxase-like_C"/>
</dbReference>
<dbReference type="InterPro" id="IPR051264">
    <property type="entry name" value="FAD-oxidored/transferase_4"/>
</dbReference>
<dbReference type="InterPro" id="IPR036318">
    <property type="entry name" value="FAD-bd_PCMH-like_sf"/>
</dbReference>
<dbReference type="SUPFAM" id="SSF55103">
    <property type="entry name" value="FAD-linked oxidases, C-terminal domain"/>
    <property type="match status" value="1"/>
</dbReference>